<feature type="domain" description="Plastocyanin-like" evidence="2">
    <location>
        <begin position="834"/>
        <end position="922"/>
    </location>
</feature>
<dbReference type="Pfam" id="PF07731">
    <property type="entry name" value="Cu-oxidase_2"/>
    <property type="match status" value="1"/>
</dbReference>
<dbReference type="PANTHER" id="PTHR48267">
    <property type="entry name" value="CUPREDOXIN SUPERFAMILY PROTEIN"/>
    <property type="match status" value="1"/>
</dbReference>
<sequence>MNETKMPEPSVTATPRRRGAALPAWTRRGAYVLGALGAASLSVAVTAQVAVDYWGDPPDTDTSAYVEPAIGPVANDALKTAEHTNHSSFEGTANDAKADVFVETSVPLTAQTGNAIPTGGRPSPLFSATDWSFPLLMFEEFAPQKLDATVDTSNYKGFPAPTLGPAPAQHPTKITRSAPSASAIESFLGQPGIKPYPANHANTFDRNPWNAVASEFIGRTIDGPAEGRPPGEGWAHQRWNEFFPQTYFQTVQGTSRVNLGVRDKWQRHGYQDGTEFGPNGLYAKPAGPTGKTGTTNGIDVRFHPGLPAQHAGSVWTFDGTMPPKLLQVRYGEGVVMRHYNGLPVDPAANKGFGLHTISTHQHNGHNPAESDGVAQAFFFPGQFYDYHWPIQLAGYDTINTGATDPRAGYPCVPGETLYVNDAAAGAKTCPADGVIRIRGDWRETASTLWFHDHMLDFTAQNVYKGNAAMMNLYSAIDRGNESFNCHYNDPVAADPTKVPKNVNLCLPSGNKLSWGNRDYDINLVISDKAWDRQGQLWFNVFNKNGFLGDRLLTNFVYHPYLDVRNRRYRFRILNGGVSRYLSVALVKQIPKGSKTPGEFAGVNGVTYTAIPFHMIGNDGNLMEHAIAFDGKADLDGNGNASEHKGTLPQQAIAERYDIVVDFSKNGVVPGDKLYFVNLQEHASPEKTSRRVALADVLSGRYKPTTKDDNGDGVADRWVNGDPAVGQFMELRVKPMAAGQVDTSMDPAKYVEGKLKMIPLKLDRTSKIDYAEKLKNAKHRTFSFGHSGGTDDQPWTVKTDGGDGYNADMRRISAAPKLSVNPTAGGSVQSDSPYEIWYLELGGGWDHPVHIHFEEGIILRRNGKLPPAWEKYARKDVYRIGGDLHAGSSVEIALQFREFAGTFVEHCHATQHEDNAMLLRWDIERAGQTLAMPTPMPTWDGVHYTGSAALTTFRSGLGTGPTYTLP</sequence>
<protein>
    <submittedName>
        <fullName evidence="3">Multicopper oxidase domain-containing protein</fullName>
    </submittedName>
</protein>
<organism evidence="3 4">
    <name type="scientific">Leptothrix discophora</name>
    <dbReference type="NCBI Taxonomy" id="89"/>
    <lineage>
        <taxon>Bacteria</taxon>
        <taxon>Pseudomonadati</taxon>
        <taxon>Pseudomonadota</taxon>
        <taxon>Betaproteobacteria</taxon>
        <taxon>Burkholderiales</taxon>
        <taxon>Sphaerotilaceae</taxon>
        <taxon>Leptothrix</taxon>
    </lineage>
</organism>
<dbReference type="InterPro" id="IPR011706">
    <property type="entry name" value="Cu-oxidase_C"/>
</dbReference>
<evidence type="ECO:0000256" key="1">
    <source>
        <dbReference type="ARBA" id="ARBA00004418"/>
    </source>
</evidence>
<comment type="caution">
    <text evidence="3">The sequence shown here is derived from an EMBL/GenBank/DDBJ whole genome shotgun (WGS) entry which is preliminary data.</text>
</comment>
<dbReference type="RefSeq" id="WP_305748421.1">
    <property type="nucleotide sequence ID" value="NZ_JAUZEE010000002.1"/>
</dbReference>
<name>A0ABT9G059_LEPDI</name>
<evidence type="ECO:0000259" key="2">
    <source>
        <dbReference type="Pfam" id="PF07731"/>
    </source>
</evidence>
<accession>A0ABT9G059</accession>
<proteinExistence type="predicted"/>
<dbReference type="SUPFAM" id="SSF49503">
    <property type="entry name" value="Cupredoxins"/>
    <property type="match status" value="2"/>
</dbReference>
<gene>
    <name evidence="3" type="ORF">Q8X39_04405</name>
</gene>
<reference evidence="3 4" key="1">
    <citation type="submission" date="2023-08" db="EMBL/GenBank/DDBJ databases">
        <authorList>
            <person name="Roldan D.M."/>
            <person name="Menes R.J."/>
        </authorList>
    </citation>
    <scope>NUCLEOTIDE SEQUENCE [LARGE SCALE GENOMIC DNA]</scope>
    <source>
        <strain evidence="3 4">CCM 2812</strain>
    </source>
</reference>
<dbReference type="PANTHER" id="PTHR48267:SF1">
    <property type="entry name" value="BILIRUBIN OXIDASE"/>
    <property type="match status" value="1"/>
</dbReference>
<dbReference type="EMBL" id="JAUZEE010000002">
    <property type="protein sequence ID" value="MDP4299864.1"/>
    <property type="molecule type" value="Genomic_DNA"/>
</dbReference>
<evidence type="ECO:0000313" key="4">
    <source>
        <dbReference type="Proteomes" id="UP001235760"/>
    </source>
</evidence>
<dbReference type="InterPro" id="IPR008972">
    <property type="entry name" value="Cupredoxin"/>
</dbReference>
<evidence type="ECO:0000313" key="3">
    <source>
        <dbReference type="EMBL" id="MDP4299864.1"/>
    </source>
</evidence>
<comment type="subcellular location">
    <subcellularLocation>
        <location evidence="1">Periplasm</location>
    </subcellularLocation>
</comment>
<dbReference type="Gene3D" id="2.60.40.420">
    <property type="entry name" value="Cupredoxins - blue copper proteins"/>
    <property type="match status" value="3"/>
</dbReference>
<keyword evidence="4" id="KW-1185">Reference proteome</keyword>
<dbReference type="Proteomes" id="UP001235760">
    <property type="component" value="Unassembled WGS sequence"/>
</dbReference>
<dbReference type="InterPro" id="IPR045087">
    <property type="entry name" value="Cu-oxidase_fam"/>
</dbReference>